<keyword evidence="2" id="KW-1185">Reference proteome</keyword>
<dbReference type="RefSeq" id="WP_191764291.1">
    <property type="nucleotide sequence ID" value="NZ_JACSPP010000032.1"/>
</dbReference>
<proteinExistence type="predicted"/>
<accession>A0ABR8Y9I7</accession>
<evidence type="ECO:0000313" key="2">
    <source>
        <dbReference type="Proteomes" id="UP000620874"/>
    </source>
</evidence>
<sequence>MKRIYIVVEGQTEQEFVNSMMAPYLRNFAIYSVTPVLIRTSRSGRGGMINYQHLHNTVRMLLQSSQSDFIVTTFIDFFRIPDTMPKYHECMKKPDDMQRIEALEKAMDENISDNRFFSYIQLHEFEALLFSDNKGFESYFSRNEARQTSAIITAYENPEDINSSPEGAPSKRLLSIKPDYNKVLEGNLIALEIGIHVILEKCPRFAEWMNEIVKLCTDQDVTVHD</sequence>
<dbReference type="Proteomes" id="UP000620874">
    <property type="component" value="Unassembled WGS sequence"/>
</dbReference>
<evidence type="ECO:0000313" key="1">
    <source>
        <dbReference type="EMBL" id="MBD8040864.1"/>
    </source>
</evidence>
<protein>
    <submittedName>
        <fullName evidence="1">DUF4276 family protein</fullName>
    </submittedName>
</protein>
<gene>
    <name evidence="1" type="ORF">H9625_10540</name>
</gene>
<name>A0ABR8Y9I7_9BACT</name>
<reference evidence="1 2" key="1">
    <citation type="submission" date="2020-08" db="EMBL/GenBank/DDBJ databases">
        <title>A Genomic Blueprint of the Chicken Gut Microbiome.</title>
        <authorList>
            <person name="Gilroy R."/>
            <person name="Ravi A."/>
            <person name="Getino M."/>
            <person name="Pursley I."/>
            <person name="Horton D.L."/>
            <person name="Alikhan N.-F."/>
            <person name="Baker D."/>
            <person name="Gharbi K."/>
            <person name="Hall N."/>
            <person name="Watson M."/>
            <person name="Adriaenssens E.M."/>
            <person name="Foster-Nyarko E."/>
            <person name="Jarju S."/>
            <person name="Secka A."/>
            <person name="Antonio M."/>
            <person name="Oren A."/>
            <person name="Chaudhuri R."/>
            <person name="La Ragione R.M."/>
            <person name="Hildebrand F."/>
            <person name="Pallen M.J."/>
        </authorList>
    </citation>
    <scope>NUCLEOTIDE SEQUENCE [LARGE SCALE GENOMIC DNA]</scope>
    <source>
        <strain evidence="1 2">Sa1CVN1</strain>
    </source>
</reference>
<dbReference type="InterPro" id="IPR025455">
    <property type="entry name" value="DUF4276"/>
</dbReference>
<dbReference type="Pfam" id="PF14103">
    <property type="entry name" value="DUF4276"/>
    <property type="match status" value="1"/>
</dbReference>
<dbReference type="EMBL" id="JACSPP010000032">
    <property type="protein sequence ID" value="MBD8040864.1"/>
    <property type="molecule type" value="Genomic_DNA"/>
</dbReference>
<organism evidence="1 2">
    <name type="scientific">Phocaeicola intestinalis</name>
    <dbReference type="NCBI Taxonomy" id="2762212"/>
    <lineage>
        <taxon>Bacteria</taxon>
        <taxon>Pseudomonadati</taxon>
        <taxon>Bacteroidota</taxon>
        <taxon>Bacteroidia</taxon>
        <taxon>Bacteroidales</taxon>
        <taxon>Bacteroidaceae</taxon>
        <taxon>Phocaeicola</taxon>
    </lineage>
</organism>
<comment type="caution">
    <text evidence="1">The sequence shown here is derived from an EMBL/GenBank/DDBJ whole genome shotgun (WGS) entry which is preliminary data.</text>
</comment>